<keyword evidence="3" id="KW-0808">Transferase</keyword>
<feature type="region of interest" description="Disordered" evidence="8">
    <location>
        <begin position="155"/>
        <end position="195"/>
    </location>
</feature>
<evidence type="ECO:0000256" key="6">
    <source>
        <dbReference type="ARBA" id="ARBA00022840"/>
    </source>
</evidence>
<feature type="compositionally biased region" description="Acidic residues" evidence="8">
    <location>
        <begin position="1"/>
        <end position="21"/>
    </location>
</feature>
<evidence type="ECO:0000256" key="3">
    <source>
        <dbReference type="ARBA" id="ARBA00022679"/>
    </source>
</evidence>
<name>A0A9P6U9K2_9FUNG</name>
<dbReference type="PROSITE" id="PS50011">
    <property type="entry name" value="PROTEIN_KINASE_DOM"/>
    <property type="match status" value="1"/>
</dbReference>
<evidence type="ECO:0000313" key="11">
    <source>
        <dbReference type="Proteomes" id="UP000726737"/>
    </source>
</evidence>
<dbReference type="Pfam" id="PF00069">
    <property type="entry name" value="Pkinase"/>
    <property type="match status" value="2"/>
</dbReference>
<feature type="binding site" evidence="7">
    <location>
        <position position="465"/>
    </location>
    <ligand>
        <name>ATP</name>
        <dbReference type="ChEBI" id="CHEBI:30616"/>
    </ligand>
</feature>
<dbReference type="EMBL" id="JAAAJA010000030">
    <property type="protein sequence ID" value="KAG0265533.1"/>
    <property type="molecule type" value="Genomic_DNA"/>
</dbReference>
<comment type="similarity">
    <text evidence="1">Belongs to the protein kinase superfamily. CAMK Ser/Thr protein kinase family. NIM1 subfamily.</text>
</comment>
<dbReference type="PANTHER" id="PTHR24346">
    <property type="entry name" value="MAP/MICROTUBULE AFFINITY-REGULATING KINASE"/>
    <property type="match status" value="1"/>
</dbReference>
<comment type="caution">
    <text evidence="10">The sequence shown here is derived from an EMBL/GenBank/DDBJ whole genome shotgun (WGS) entry which is preliminary data.</text>
</comment>
<gene>
    <name evidence="10" type="ORF">BG011_004561</name>
</gene>
<feature type="compositionally biased region" description="Polar residues" evidence="8">
    <location>
        <begin position="160"/>
        <end position="188"/>
    </location>
</feature>
<evidence type="ECO:0000256" key="7">
    <source>
        <dbReference type="PROSITE-ProRule" id="PRU10141"/>
    </source>
</evidence>
<keyword evidence="5" id="KW-0418">Kinase</keyword>
<dbReference type="InterPro" id="IPR017441">
    <property type="entry name" value="Protein_kinase_ATP_BS"/>
</dbReference>
<keyword evidence="2" id="KW-0723">Serine/threonine-protein kinase</keyword>
<keyword evidence="4 7" id="KW-0547">Nucleotide-binding</keyword>
<proteinExistence type="inferred from homology"/>
<keyword evidence="6 7" id="KW-0067">ATP-binding</keyword>
<evidence type="ECO:0000256" key="4">
    <source>
        <dbReference type="ARBA" id="ARBA00022741"/>
    </source>
</evidence>
<keyword evidence="11" id="KW-1185">Reference proteome</keyword>
<sequence>MNEEDDGRLDDDDDGDDDGNNNDDLGNSNDEIVRHDSGHYTNLDIATGSRGIPIGKHSLHFNSNGNTMTHGHLYGIAGNSVDNRDRVNRDLRNHALLQYGHSNSNSDGHSSINLMANNNMEKTHIIAAVTTAIAPSSSLLTNNLAKLNNNPVDDTKRIDNGTQKSPLDLECSNSAHDSINNSTKSDSCPTRAAHPLMTIDTSKTCLRKEQPKTHDHGAVPSTKDAAVAKRIVSASSLPKALPEGQLARGLKRGEKQAQPSSTFPTPMPALSSNSSTRPLMMASQSRLSSALPPTPALHQHMASAQGPQSSALLPSLSPSSPRTNSALVNSLEQLSVSWKSPEHTPNFPINRLHRSRTISSGTRPIFQSSFSSGSSSNSTNPYQNTIMSPTTMVTSSSYSSLPYSPAVAFLSNFVEVTAPRMAPDEEGEQVGDFIMGKAIGHGGFSLVREAFAIHLDGLVAQVAVKIVKTQTGATDNDRVQRLLDKEITIWSQLNHPNVLPFLAVEKLPTDTFVFCELCAGGNLLDYITRQAGSKCMARNARGTVGLEEGQARKIFDQLAEAVRYLHEEKRIVHRDIKLENILQHEDGTWKICDFGLAEYQNDEAASYFGSPLSPKLYGGRAATNVNDCQQSPSSVQSSESLMDQGRCMDAAMEAEEEDNDEVGGSLAYCSPEQLRSQKPLRCPSSDVWSLGVVLYALLTGRLPFQDEYEPRLQYPILNGRYEEQTECSAEARDLLKNMFRSKPEERWRIGQVMDSPWCTNTTQQQTGAFSGFNTSSASANTDSHAKMNNFFATFRM</sequence>
<dbReference type="Proteomes" id="UP000726737">
    <property type="component" value="Unassembled WGS sequence"/>
</dbReference>
<feature type="compositionally biased region" description="Low complexity" evidence="8">
    <location>
        <begin position="309"/>
        <end position="321"/>
    </location>
</feature>
<dbReference type="PANTHER" id="PTHR24346:SF82">
    <property type="entry name" value="KP78A-RELATED"/>
    <property type="match status" value="1"/>
</dbReference>
<feature type="compositionally biased region" description="Polar residues" evidence="8">
    <location>
        <begin position="257"/>
        <end position="288"/>
    </location>
</feature>
<reference evidence="10" key="1">
    <citation type="journal article" date="2020" name="Fungal Divers.">
        <title>Resolving the Mortierellaceae phylogeny through synthesis of multi-gene phylogenetics and phylogenomics.</title>
        <authorList>
            <person name="Vandepol N."/>
            <person name="Liber J."/>
            <person name="Desiro A."/>
            <person name="Na H."/>
            <person name="Kennedy M."/>
            <person name="Barry K."/>
            <person name="Grigoriev I.V."/>
            <person name="Miller A.N."/>
            <person name="O'Donnell K."/>
            <person name="Stajich J.E."/>
            <person name="Bonito G."/>
        </authorList>
    </citation>
    <scope>NUCLEOTIDE SEQUENCE</scope>
    <source>
        <strain evidence="10">KOD948</strain>
    </source>
</reference>
<dbReference type="OrthoDB" id="4062651at2759"/>
<feature type="region of interest" description="Disordered" evidence="8">
    <location>
        <begin position="1"/>
        <end position="35"/>
    </location>
</feature>
<dbReference type="GO" id="GO:0035556">
    <property type="term" value="P:intracellular signal transduction"/>
    <property type="evidence" value="ECO:0007669"/>
    <property type="project" value="TreeGrafter"/>
</dbReference>
<dbReference type="InterPro" id="IPR011009">
    <property type="entry name" value="Kinase-like_dom_sf"/>
</dbReference>
<dbReference type="PROSITE" id="PS00107">
    <property type="entry name" value="PROTEIN_KINASE_ATP"/>
    <property type="match status" value="1"/>
</dbReference>
<feature type="region of interest" description="Disordered" evidence="8">
    <location>
        <begin position="239"/>
        <end position="324"/>
    </location>
</feature>
<protein>
    <recommendedName>
        <fullName evidence="9">Protein kinase domain-containing protein</fullName>
    </recommendedName>
</protein>
<accession>A0A9P6U9K2</accession>
<dbReference type="GO" id="GO:0004674">
    <property type="term" value="F:protein serine/threonine kinase activity"/>
    <property type="evidence" value="ECO:0007669"/>
    <property type="project" value="UniProtKB-KW"/>
</dbReference>
<dbReference type="AlphaFoldDB" id="A0A9P6U9K2"/>
<dbReference type="SMART" id="SM00220">
    <property type="entry name" value="S_TKc"/>
    <property type="match status" value="1"/>
</dbReference>
<dbReference type="Gene3D" id="1.10.510.10">
    <property type="entry name" value="Transferase(Phosphotransferase) domain 1"/>
    <property type="match status" value="2"/>
</dbReference>
<dbReference type="GO" id="GO:0005737">
    <property type="term" value="C:cytoplasm"/>
    <property type="evidence" value="ECO:0007669"/>
    <property type="project" value="TreeGrafter"/>
</dbReference>
<dbReference type="SUPFAM" id="SSF56112">
    <property type="entry name" value="Protein kinase-like (PK-like)"/>
    <property type="match status" value="1"/>
</dbReference>
<dbReference type="GO" id="GO:0005524">
    <property type="term" value="F:ATP binding"/>
    <property type="evidence" value="ECO:0007669"/>
    <property type="project" value="UniProtKB-UniRule"/>
</dbReference>
<evidence type="ECO:0000313" key="10">
    <source>
        <dbReference type="EMBL" id="KAG0265533.1"/>
    </source>
</evidence>
<evidence type="ECO:0000256" key="8">
    <source>
        <dbReference type="SAM" id="MobiDB-lite"/>
    </source>
</evidence>
<evidence type="ECO:0000256" key="5">
    <source>
        <dbReference type="ARBA" id="ARBA00022777"/>
    </source>
</evidence>
<organism evidence="10 11">
    <name type="scientific">Mortierella polycephala</name>
    <dbReference type="NCBI Taxonomy" id="41804"/>
    <lineage>
        <taxon>Eukaryota</taxon>
        <taxon>Fungi</taxon>
        <taxon>Fungi incertae sedis</taxon>
        <taxon>Mucoromycota</taxon>
        <taxon>Mortierellomycotina</taxon>
        <taxon>Mortierellomycetes</taxon>
        <taxon>Mortierellales</taxon>
        <taxon>Mortierellaceae</taxon>
        <taxon>Mortierella</taxon>
    </lineage>
</organism>
<feature type="domain" description="Protein kinase" evidence="9">
    <location>
        <begin position="433"/>
        <end position="758"/>
    </location>
</feature>
<dbReference type="InterPro" id="IPR000719">
    <property type="entry name" value="Prot_kinase_dom"/>
</dbReference>
<evidence type="ECO:0000256" key="2">
    <source>
        <dbReference type="ARBA" id="ARBA00022527"/>
    </source>
</evidence>
<evidence type="ECO:0000259" key="9">
    <source>
        <dbReference type="PROSITE" id="PS50011"/>
    </source>
</evidence>
<evidence type="ECO:0000256" key="1">
    <source>
        <dbReference type="ARBA" id="ARBA00010791"/>
    </source>
</evidence>